<dbReference type="PROSITE" id="PS51782">
    <property type="entry name" value="LYSM"/>
    <property type="match status" value="1"/>
</dbReference>
<evidence type="ECO:0000313" key="3">
    <source>
        <dbReference type="Proteomes" id="UP001152755"/>
    </source>
</evidence>
<name>A0A9X4RES7_9ACTN</name>
<dbReference type="Gene3D" id="3.10.350.10">
    <property type="entry name" value="LysM domain"/>
    <property type="match status" value="1"/>
</dbReference>
<dbReference type="Pfam" id="PF01476">
    <property type="entry name" value="LysM"/>
    <property type="match status" value="1"/>
</dbReference>
<dbReference type="SUPFAM" id="SSF54106">
    <property type="entry name" value="LysM domain"/>
    <property type="match status" value="1"/>
</dbReference>
<evidence type="ECO:0000259" key="1">
    <source>
        <dbReference type="PROSITE" id="PS51782"/>
    </source>
</evidence>
<dbReference type="RefSeq" id="WP_277830176.1">
    <property type="nucleotide sequence ID" value="NZ_JAAIVF010000001.1"/>
</dbReference>
<evidence type="ECO:0000313" key="2">
    <source>
        <dbReference type="EMBL" id="MDG3016114.1"/>
    </source>
</evidence>
<dbReference type="InterPro" id="IPR018392">
    <property type="entry name" value="LysM"/>
</dbReference>
<dbReference type="AlphaFoldDB" id="A0A9X4RES7"/>
<dbReference type="SMART" id="SM00257">
    <property type="entry name" value="LysM"/>
    <property type="match status" value="1"/>
</dbReference>
<keyword evidence="3" id="KW-1185">Reference proteome</keyword>
<dbReference type="PANTHER" id="PTHR33734:SF22">
    <property type="entry name" value="MEMBRANE-BOUND LYTIC MUREIN TRANSGLYCOSYLASE D"/>
    <property type="match status" value="1"/>
</dbReference>
<comment type="caution">
    <text evidence="2">The sequence shown here is derived from an EMBL/GenBank/DDBJ whole genome shotgun (WGS) entry which is preliminary data.</text>
</comment>
<organism evidence="2 3">
    <name type="scientific">Speluncibacter jeojiensis</name>
    <dbReference type="NCBI Taxonomy" id="2710754"/>
    <lineage>
        <taxon>Bacteria</taxon>
        <taxon>Bacillati</taxon>
        <taxon>Actinomycetota</taxon>
        <taxon>Actinomycetes</taxon>
        <taxon>Mycobacteriales</taxon>
        <taxon>Speluncibacteraceae</taxon>
        <taxon>Speluncibacter</taxon>
    </lineage>
</organism>
<gene>
    <name evidence="2" type="ORF">NVS88_16265</name>
</gene>
<dbReference type="EMBL" id="JANRHA010000011">
    <property type="protein sequence ID" value="MDG3016114.1"/>
    <property type="molecule type" value="Genomic_DNA"/>
</dbReference>
<reference evidence="2" key="1">
    <citation type="submission" date="2022-08" db="EMBL/GenBank/DDBJ databases">
        <title>Genome analysis of Corynebacteriales strain.</title>
        <authorList>
            <person name="Lee S.D."/>
        </authorList>
    </citation>
    <scope>NUCLEOTIDE SEQUENCE</scope>
    <source>
        <strain evidence="2">D3-21</strain>
    </source>
</reference>
<dbReference type="CDD" id="cd00118">
    <property type="entry name" value="LysM"/>
    <property type="match status" value="1"/>
</dbReference>
<dbReference type="InterPro" id="IPR036779">
    <property type="entry name" value="LysM_dom_sf"/>
</dbReference>
<accession>A0A9X4RES7</accession>
<protein>
    <submittedName>
        <fullName evidence="2">LysM peptidoglycan-binding domain-containing protein</fullName>
    </submittedName>
</protein>
<feature type="domain" description="LysM" evidence="1">
    <location>
        <begin position="6"/>
        <end position="50"/>
    </location>
</feature>
<proteinExistence type="predicted"/>
<dbReference type="Proteomes" id="UP001152755">
    <property type="component" value="Unassembled WGS sequence"/>
</dbReference>
<sequence>MPADHRVHVVAEGESLAEIATCYDTTISTLRACNELSERSRLRAGQHLVVPQPTVHL</sequence>
<dbReference type="PANTHER" id="PTHR33734">
    <property type="entry name" value="LYSM DOMAIN-CONTAINING GPI-ANCHORED PROTEIN 2"/>
    <property type="match status" value="1"/>
</dbReference>